<evidence type="ECO:0000313" key="2">
    <source>
        <dbReference type="EMBL" id="MPM65770.1"/>
    </source>
</evidence>
<keyword evidence="1" id="KW-0472">Membrane</keyword>
<name>A0A645BJY2_9ZZZZ</name>
<accession>A0A645BJY2</accession>
<feature type="transmembrane region" description="Helical" evidence="1">
    <location>
        <begin position="76"/>
        <end position="95"/>
    </location>
</feature>
<proteinExistence type="predicted"/>
<feature type="transmembrane region" description="Helical" evidence="1">
    <location>
        <begin position="49"/>
        <end position="70"/>
    </location>
</feature>
<evidence type="ECO:0008006" key="3">
    <source>
        <dbReference type="Google" id="ProtNLM"/>
    </source>
</evidence>
<dbReference type="EMBL" id="VSSQ01020705">
    <property type="protein sequence ID" value="MPM65770.1"/>
    <property type="molecule type" value="Genomic_DNA"/>
</dbReference>
<feature type="transmembrane region" description="Helical" evidence="1">
    <location>
        <begin position="6"/>
        <end position="28"/>
    </location>
</feature>
<gene>
    <name evidence="2" type="ORF">SDC9_112672</name>
</gene>
<evidence type="ECO:0000256" key="1">
    <source>
        <dbReference type="SAM" id="Phobius"/>
    </source>
</evidence>
<keyword evidence="1" id="KW-1133">Transmembrane helix</keyword>
<keyword evidence="1" id="KW-0812">Transmembrane</keyword>
<reference evidence="2" key="1">
    <citation type="submission" date="2019-08" db="EMBL/GenBank/DDBJ databases">
        <authorList>
            <person name="Kucharzyk K."/>
            <person name="Murdoch R.W."/>
            <person name="Higgins S."/>
            <person name="Loffler F."/>
        </authorList>
    </citation>
    <scope>NUCLEOTIDE SEQUENCE</scope>
</reference>
<sequence length="101" mass="11172">MRGSTIIIILGSLGFIIIGLISISSNRIKTMLKNSGAYNDIDKFMKLNGTFNMAIGILGIIIGVIDYFLIEQSKYVVISFIVLIAILSLTQNITLKKYKNI</sequence>
<dbReference type="AlphaFoldDB" id="A0A645BJY2"/>
<organism evidence="2">
    <name type="scientific">bioreactor metagenome</name>
    <dbReference type="NCBI Taxonomy" id="1076179"/>
    <lineage>
        <taxon>unclassified sequences</taxon>
        <taxon>metagenomes</taxon>
        <taxon>ecological metagenomes</taxon>
    </lineage>
</organism>
<protein>
    <recommendedName>
        <fullName evidence="3">DUF3784 domain-containing protein</fullName>
    </recommendedName>
</protein>
<comment type="caution">
    <text evidence="2">The sequence shown here is derived from an EMBL/GenBank/DDBJ whole genome shotgun (WGS) entry which is preliminary data.</text>
</comment>